<protein>
    <submittedName>
        <fullName evidence="3">Helix-turn-helix domain-containing protein</fullName>
    </submittedName>
</protein>
<dbReference type="EMBL" id="JAHSPG010000013">
    <property type="protein sequence ID" value="MBV4358882.1"/>
    <property type="molecule type" value="Genomic_DNA"/>
</dbReference>
<feature type="domain" description="HTH araC/xylS-type" evidence="2">
    <location>
        <begin position="241"/>
        <end position="339"/>
    </location>
</feature>
<dbReference type="Proteomes" id="UP000812270">
    <property type="component" value="Unassembled WGS sequence"/>
</dbReference>
<dbReference type="PROSITE" id="PS01124">
    <property type="entry name" value="HTH_ARAC_FAMILY_2"/>
    <property type="match status" value="1"/>
</dbReference>
<evidence type="ECO:0000259" key="2">
    <source>
        <dbReference type="PROSITE" id="PS01124"/>
    </source>
</evidence>
<dbReference type="GO" id="GO:0003700">
    <property type="term" value="F:DNA-binding transcription factor activity"/>
    <property type="evidence" value="ECO:0007669"/>
    <property type="project" value="InterPro"/>
</dbReference>
<name>A0A9E2SCN0_9BACT</name>
<dbReference type="PANTHER" id="PTHR43280:SF32">
    <property type="entry name" value="TRANSCRIPTIONAL REGULATORY PROTEIN"/>
    <property type="match status" value="1"/>
</dbReference>
<keyword evidence="4" id="KW-1185">Reference proteome</keyword>
<dbReference type="GO" id="GO:0043565">
    <property type="term" value="F:sequence-specific DNA binding"/>
    <property type="evidence" value="ECO:0007669"/>
    <property type="project" value="InterPro"/>
</dbReference>
<comment type="caution">
    <text evidence="3">The sequence shown here is derived from an EMBL/GenBank/DDBJ whole genome shotgun (WGS) entry which is preliminary data.</text>
</comment>
<dbReference type="AlphaFoldDB" id="A0A9E2SCN0"/>
<reference evidence="3" key="1">
    <citation type="submission" date="2021-06" db="EMBL/GenBank/DDBJ databases">
        <authorList>
            <person name="Huq M.A."/>
        </authorList>
    </citation>
    <scope>NUCLEOTIDE SEQUENCE</scope>
    <source>
        <strain evidence="3">MAH-26</strain>
    </source>
</reference>
<evidence type="ECO:0000256" key="1">
    <source>
        <dbReference type="ARBA" id="ARBA00023125"/>
    </source>
</evidence>
<evidence type="ECO:0000313" key="4">
    <source>
        <dbReference type="Proteomes" id="UP000812270"/>
    </source>
</evidence>
<dbReference type="SMART" id="SM00342">
    <property type="entry name" value="HTH_ARAC"/>
    <property type="match status" value="1"/>
</dbReference>
<dbReference type="Pfam" id="PF12833">
    <property type="entry name" value="HTH_18"/>
    <property type="match status" value="1"/>
</dbReference>
<gene>
    <name evidence="3" type="ORF">KTO63_17075</name>
</gene>
<dbReference type="RefSeq" id="WP_217792598.1">
    <property type="nucleotide sequence ID" value="NZ_JAHSPG010000013.1"/>
</dbReference>
<keyword evidence="1" id="KW-0238">DNA-binding</keyword>
<proteinExistence type="predicted"/>
<evidence type="ECO:0000313" key="3">
    <source>
        <dbReference type="EMBL" id="MBV4358882.1"/>
    </source>
</evidence>
<dbReference type="InterPro" id="IPR018060">
    <property type="entry name" value="HTH_AraC"/>
</dbReference>
<sequence length="341" mass="40142">MPLDHQICIWLVVVIENQPIAGIEIKGVYRYLACRIREGNIMDQLKTPLPYYTDINDFLASIPWPGRTINPDFFCLRLIKLDREQLQVYRPPFKRSFYFFALLRNSGSIEVNYDNQTVNNPDSYLVFHSPNLLYSFAHNNSLEGYVIYFKAASYSFFKPDFHQTFSLFDVLHTNLFNFDHATFDRLAPHFEEVFQAYERSPRENHVEARIKLLGLLYYLEDFAIEKKKETRLVTTQQILFRKFLQLVNHHYIDKRTVQEYADMLSVTPNHLSQTVKRLSGKNALTYITDRLASEARSLVQYTDVEISSIAYQLNFSDPANFGKFFKRQVGFSPSEYRKLPK</sequence>
<accession>A0A9E2SCN0</accession>
<dbReference type="PANTHER" id="PTHR43280">
    <property type="entry name" value="ARAC-FAMILY TRANSCRIPTIONAL REGULATOR"/>
    <property type="match status" value="1"/>
</dbReference>
<organism evidence="3 4">
    <name type="scientific">Pinibacter aurantiacus</name>
    <dbReference type="NCBI Taxonomy" id="2851599"/>
    <lineage>
        <taxon>Bacteria</taxon>
        <taxon>Pseudomonadati</taxon>
        <taxon>Bacteroidota</taxon>
        <taxon>Chitinophagia</taxon>
        <taxon>Chitinophagales</taxon>
        <taxon>Chitinophagaceae</taxon>
        <taxon>Pinibacter</taxon>
    </lineage>
</organism>